<dbReference type="GO" id="GO:0016787">
    <property type="term" value="F:hydrolase activity"/>
    <property type="evidence" value="ECO:0007669"/>
    <property type="project" value="UniProtKB-KW"/>
</dbReference>
<keyword evidence="4" id="KW-0228">DNA excision</keyword>
<evidence type="ECO:0000256" key="4">
    <source>
        <dbReference type="ARBA" id="ARBA00022769"/>
    </source>
</evidence>
<dbReference type="PANTHER" id="PTHR31290:SF5">
    <property type="entry name" value="UV-DAMAGE ENDONUCLEASE"/>
    <property type="match status" value="1"/>
</dbReference>
<accession>D1YXL0</accession>
<dbReference type="KEGG" id="mpd:MCP_1110"/>
<evidence type="ECO:0000256" key="2">
    <source>
        <dbReference type="ARBA" id="ARBA00022759"/>
    </source>
</evidence>
<dbReference type="STRING" id="304371.MCP_1110"/>
<dbReference type="GO" id="GO:0006289">
    <property type="term" value="P:nucleotide-excision repair"/>
    <property type="evidence" value="ECO:0007669"/>
    <property type="project" value="InterPro"/>
</dbReference>
<dbReference type="RefSeq" id="WP_012899861.1">
    <property type="nucleotide sequence ID" value="NC_013665.1"/>
</dbReference>
<dbReference type="OrthoDB" id="317123at2157"/>
<reference evidence="7 8" key="1">
    <citation type="journal article" date="2007" name="Appl. Environ. Microbiol.">
        <title>Isolation of key methanogens for global methane emission from rice paddy fields: a novel isolate affiliated with the clone cluster rice cluster I.</title>
        <authorList>
            <person name="Sakai S."/>
            <person name="Imachi H."/>
            <person name="Sekiguchi Y."/>
            <person name="Ohashi A."/>
            <person name="Harada H."/>
            <person name="Kamagata Y."/>
        </authorList>
    </citation>
    <scope>NUCLEOTIDE SEQUENCE [LARGE SCALE GENOMIC DNA]</scope>
    <source>
        <strain evidence="8">DSM 17711 / JCM 13418 / NBRC 101707 / SANAE</strain>
    </source>
</reference>
<keyword evidence="2 7" id="KW-0255">Endonuclease</keyword>
<sequence>MRIGFAAIPYDKKLLPVTSKTSAGQSMDRLVTVARYVNSLGIDFYRIPANISPHESVESLEAARDKAAMLGRLFKELDIRTCFHVTYYCILNTPKPEVLDNAIKELHCLQLYDDYAGGGNHIEIHAGGVYGDRTSSMERFIRNVLELEEPVFKMLRLENEEHAGKLGTVDELLHINRETGIPLLFDVAHYRVNPMERGLPPREIVSSFLDTWNGASTSPVLHYSTIRGRDGTHLPVDPADFWDYVDQLSGLDFDVMLETKEKERDVLKVKACRDEKYRQGVL</sequence>
<keyword evidence="6" id="KW-0234">DNA repair</keyword>
<name>D1YXL0_METPS</name>
<dbReference type="Gene3D" id="3.20.20.150">
    <property type="entry name" value="Divalent-metal-dependent TIM barrel enzymes"/>
    <property type="match status" value="1"/>
</dbReference>
<dbReference type="PANTHER" id="PTHR31290">
    <property type="entry name" value="UV-DAMAGE ENDONUCLEASE"/>
    <property type="match status" value="1"/>
</dbReference>
<dbReference type="GO" id="GO:0009411">
    <property type="term" value="P:response to UV"/>
    <property type="evidence" value="ECO:0007669"/>
    <property type="project" value="InterPro"/>
</dbReference>
<proteinExistence type="predicted"/>
<dbReference type="AlphaFoldDB" id="D1YXL0"/>
<dbReference type="Proteomes" id="UP000001882">
    <property type="component" value="Chromosome"/>
</dbReference>
<dbReference type="EMBL" id="AP011532">
    <property type="protein sequence ID" value="BAI61182.1"/>
    <property type="molecule type" value="Genomic_DNA"/>
</dbReference>
<evidence type="ECO:0000256" key="6">
    <source>
        <dbReference type="ARBA" id="ARBA00023204"/>
    </source>
</evidence>
<dbReference type="InParanoid" id="D1YXL0"/>
<keyword evidence="1" id="KW-0540">Nuclease</keyword>
<dbReference type="Pfam" id="PF03851">
    <property type="entry name" value="UvdE"/>
    <property type="match status" value="1"/>
</dbReference>
<organism evidence="7 8">
    <name type="scientific">Methanocella paludicola (strain DSM 17711 / JCM 13418 / NBRC 101707 / SANAE)</name>
    <dbReference type="NCBI Taxonomy" id="304371"/>
    <lineage>
        <taxon>Archaea</taxon>
        <taxon>Methanobacteriati</taxon>
        <taxon>Methanobacteriota</taxon>
        <taxon>Stenosarchaea group</taxon>
        <taxon>Methanomicrobia</taxon>
        <taxon>Methanocellales</taxon>
        <taxon>Methanocellaceae</taxon>
        <taxon>Methanocella</taxon>
    </lineage>
</organism>
<protein>
    <submittedName>
        <fullName evidence="7">UV DNA damage endonuclease</fullName>
    </submittedName>
</protein>
<keyword evidence="8" id="KW-1185">Reference proteome</keyword>
<reference evidence="7 8" key="2">
    <citation type="journal article" date="2008" name="Int. J. Syst. Evol. Microbiol.">
        <title>Methanocella paludicola gen. nov., sp. nov., a methane-producing archaeon, the first isolate of the lineage 'Rice Cluster I', and proposal of the new archaeal order Methanocellales ord. nov.</title>
        <authorList>
            <person name="Sakai S."/>
            <person name="Imachi H."/>
            <person name="Hanada S."/>
            <person name="Ohashi A."/>
            <person name="Harada H."/>
            <person name="Kamagata Y."/>
        </authorList>
    </citation>
    <scope>NUCLEOTIDE SEQUENCE [LARGE SCALE GENOMIC DNA]</scope>
    <source>
        <strain evidence="8">DSM 17711 / JCM 13418 / NBRC 101707 / SANAE</strain>
    </source>
</reference>
<evidence type="ECO:0000256" key="3">
    <source>
        <dbReference type="ARBA" id="ARBA00022763"/>
    </source>
</evidence>
<evidence type="ECO:0000256" key="5">
    <source>
        <dbReference type="ARBA" id="ARBA00022801"/>
    </source>
</evidence>
<keyword evidence="5" id="KW-0378">Hydrolase</keyword>
<dbReference type="GO" id="GO:0004519">
    <property type="term" value="F:endonuclease activity"/>
    <property type="evidence" value="ECO:0007669"/>
    <property type="project" value="UniProtKB-KW"/>
</dbReference>
<dbReference type="InterPro" id="IPR036237">
    <property type="entry name" value="Xyl_isomerase-like_sf"/>
</dbReference>
<evidence type="ECO:0000313" key="7">
    <source>
        <dbReference type="EMBL" id="BAI61182.1"/>
    </source>
</evidence>
<dbReference type="GeneID" id="8681121"/>
<dbReference type="InterPro" id="IPR004601">
    <property type="entry name" value="UvdE"/>
</dbReference>
<reference evidence="8" key="3">
    <citation type="journal article" date="2011" name="PLoS ONE">
        <title>Genome sequence of a mesophilic hydrogenotrophic methanogen Methanocella paludicola, the first cultivated representative of the order Methanocellales.</title>
        <authorList>
            <person name="Sakai S."/>
            <person name="Takaki Y."/>
            <person name="Shimamura S."/>
            <person name="Sekine M."/>
            <person name="Tajima T."/>
            <person name="Kosugi H."/>
            <person name="Ichikawa N."/>
            <person name="Tasumi E."/>
            <person name="Hiraki A.T."/>
            <person name="Shimizu A."/>
            <person name="Kato Y."/>
            <person name="Nishiko R."/>
            <person name="Mori K."/>
            <person name="Fujita N."/>
            <person name="Imachi H."/>
            <person name="Takai K."/>
        </authorList>
    </citation>
    <scope>NUCLEOTIDE SEQUENCE [LARGE SCALE GENOMIC DNA]</scope>
    <source>
        <strain evidence="8">DSM 17711 / JCM 13418 / NBRC 101707 / SANAE</strain>
    </source>
</reference>
<evidence type="ECO:0000313" key="8">
    <source>
        <dbReference type="Proteomes" id="UP000001882"/>
    </source>
</evidence>
<gene>
    <name evidence="7" type="primary">uvsE</name>
    <name evidence="7" type="ordered locus">MCP_1110</name>
</gene>
<dbReference type="SUPFAM" id="SSF51658">
    <property type="entry name" value="Xylose isomerase-like"/>
    <property type="match status" value="1"/>
</dbReference>
<keyword evidence="3" id="KW-0227">DNA damage</keyword>
<dbReference type="eggNOG" id="arCOG01898">
    <property type="taxonomic scope" value="Archaea"/>
</dbReference>
<evidence type="ECO:0000256" key="1">
    <source>
        <dbReference type="ARBA" id="ARBA00022722"/>
    </source>
</evidence>